<protein>
    <recommendedName>
        <fullName evidence="5">Glycosyltransferase RgtA/B/C/D-like domain-containing protein</fullName>
    </recommendedName>
</protein>
<dbReference type="InterPro" id="IPR018674">
    <property type="entry name" value="DUF2142_membrane"/>
</dbReference>
<evidence type="ECO:0000313" key="3">
    <source>
        <dbReference type="EMBL" id="GEO35799.1"/>
    </source>
</evidence>
<feature type="region of interest" description="Disordered" evidence="1">
    <location>
        <begin position="1"/>
        <end position="32"/>
    </location>
</feature>
<feature type="transmembrane region" description="Helical" evidence="2">
    <location>
        <begin position="424"/>
        <end position="442"/>
    </location>
</feature>
<dbReference type="Pfam" id="PF09913">
    <property type="entry name" value="DUF2142"/>
    <property type="match status" value="1"/>
</dbReference>
<keyword evidence="4" id="KW-1185">Reference proteome</keyword>
<feature type="transmembrane region" description="Helical" evidence="2">
    <location>
        <begin position="367"/>
        <end position="385"/>
    </location>
</feature>
<accession>A0A512DH39</accession>
<dbReference type="AlphaFoldDB" id="A0A512DH39"/>
<proteinExistence type="predicted"/>
<feature type="transmembrane region" description="Helical" evidence="2">
    <location>
        <begin position="294"/>
        <end position="315"/>
    </location>
</feature>
<dbReference type="Proteomes" id="UP000321181">
    <property type="component" value="Unassembled WGS sequence"/>
</dbReference>
<feature type="transmembrane region" description="Helical" evidence="2">
    <location>
        <begin position="454"/>
        <end position="474"/>
    </location>
</feature>
<keyword evidence="2" id="KW-0472">Membrane</keyword>
<organism evidence="3 4">
    <name type="scientific">Cellulomonas aerilata</name>
    <dbReference type="NCBI Taxonomy" id="515326"/>
    <lineage>
        <taxon>Bacteria</taxon>
        <taxon>Bacillati</taxon>
        <taxon>Actinomycetota</taxon>
        <taxon>Actinomycetes</taxon>
        <taxon>Micrococcales</taxon>
        <taxon>Cellulomonadaceae</taxon>
        <taxon>Cellulomonas</taxon>
    </lineage>
</organism>
<evidence type="ECO:0008006" key="5">
    <source>
        <dbReference type="Google" id="ProtNLM"/>
    </source>
</evidence>
<feature type="transmembrane region" description="Helical" evidence="2">
    <location>
        <begin position="250"/>
        <end position="282"/>
    </location>
</feature>
<evidence type="ECO:0000313" key="4">
    <source>
        <dbReference type="Proteomes" id="UP000321181"/>
    </source>
</evidence>
<evidence type="ECO:0000256" key="1">
    <source>
        <dbReference type="SAM" id="MobiDB-lite"/>
    </source>
</evidence>
<feature type="transmembrane region" description="Helical" evidence="2">
    <location>
        <begin position="37"/>
        <end position="57"/>
    </location>
</feature>
<feature type="compositionally biased region" description="Low complexity" evidence="1">
    <location>
        <begin position="1"/>
        <end position="10"/>
    </location>
</feature>
<evidence type="ECO:0000256" key="2">
    <source>
        <dbReference type="SAM" id="Phobius"/>
    </source>
</evidence>
<keyword evidence="2" id="KW-0812">Transmembrane</keyword>
<name>A0A512DH39_9CELL</name>
<feature type="transmembrane region" description="Helical" evidence="2">
    <location>
        <begin position="197"/>
        <end position="215"/>
    </location>
</feature>
<feature type="transmembrane region" description="Helical" evidence="2">
    <location>
        <begin position="169"/>
        <end position="190"/>
    </location>
</feature>
<dbReference type="EMBL" id="BJYY01000023">
    <property type="protein sequence ID" value="GEO35799.1"/>
    <property type="molecule type" value="Genomic_DNA"/>
</dbReference>
<feature type="region of interest" description="Disordered" evidence="1">
    <location>
        <begin position="522"/>
        <end position="556"/>
    </location>
</feature>
<dbReference type="OrthoDB" id="3218260at2"/>
<gene>
    <name evidence="3" type="ORF">CAE01nite_35240</name>
</gene>
<feature type="compositionally biased region" description="Pro residues" evidence="1">
    <location>
        <begin position="541"/>
        <end position="556"/>
    </location>
</feature>
<feature type="transmembrane region" description="Helical" evidence="2">
    <location>
        <begin position="498"/>
        <end position="518"/>
    </location>
</feature>
<feature type="transmembrane region" description="Helical" evidence="2">
    <location>
        <begin position="392"/>
        <end position="412"/>
    </location>
</feature>
<keyword evidence="2" id="KW-1133">Transmembrane helix</keyword>
<dbReference type="RefSeq" id="WP_146906857.1">
    <property type="nucleotide sequence ID" value="NZ_BAAARM010000003.1"/>
</dbReference>
<sequence>MSTAAAGAVRPPRRPRVRAGTRGQAGSRGRAGSWGRAAGLVLAWLLLFGLTATWSLGTPLSASPDEPAHTIKALAVARGQLSGDLGPVPVDWTVPGALTTVQIPSGYAAASDTCYARQPDESAACQAPLRTDAGPLVDATTPAGQYPPLYYWLVGLPSLVLAPDRGMHAMRLVSAAAASLMIVWGLRALWGRGSPRIAAWSAAVALTPMSLFLAGTVNPNGLEIAAAFSLWAAGLALLSGRSTQPLGSRWLQVAVSAAVLVNIRALSALWAAVVLALCLLAADRGALRRAVGSRWAVPAVLVMVAASAVGVAWTVRHGALLHGEDIWPQYRDTGRALRDMLWGGETLYLQMIGNFGWFDTPSPPLTVYLWTGAVGAAGALALALPGAVRGRLALGVLVVGVCVGPMVAQLPSVEDTGLVWQGRYTLPVAVGVPLLAGALLTGARTEALTLARRLAGVLLPLLGVAHVLAFYWAMRRYGVGETRELLTEQPTWTSPLGYLPAVGLHAALVVALVALALVTSRRSGTPQDSPEPQHHARPGSLPQPEPQPQPQPEPLR</sequence>
<feature type="compositionally biased region" description="Low complexity" evidence="1">
    <location>
        <begin position="20"/>
        <end position="32"/>
    </location>
</feature>
<comment type="caution">
    <text evidence="3">The sequence shown here is derived from an EMBL/GenBank/DDBJ whole genome shotgun (WGS) entry which is preliminary data.</text>
</comment>
<reference evidence="3 4" key="1">
    <citation type="submission" date="2019-07" db="EMBL/GenBank/DDBJ databases">
        <title>Whole genome shotgun sequence of Cellulomonas aerilata NBRC 106308.</title>
        <authorList>
            <person name="Hosoyama A."/>
            <person name="Uohara A."/>
            <person name="Ohji S."/>
            <person name="Ichikawa N."/>
        </authorList>
    </citation>
    <scope>NUCLEOTIDE SEQUENCE [LARGE SCALE GENOMIC DNA]</scope>
    <source>
        <strain evidence="3 4">NBRC 106308</strain>
    </source>
</reference>